<organism evidence="1">
    <name type="scientific">Thermocrinis ruber</name>
    <dbReference type="NCBI Taxonomy" id="75906"/>
    <lineage>
        <taxon>Bacteria</taxon>
        <taxon>Pseudomonadati</taxon>
        <taxon>Aquificota</taxon>
        <taxon>Aquificia</taxon>
        <taxon>Aquificales</taxon>
        <taxon>Aquificaceae</taxon>
        <taxon>Thermocrinis</taxon>
    </lineage>
</organism>
<dbReference type="Pfam" id="PF01724">
    <property type="entry name" value="DUF29"/>
    <property type="match status" value="1"/>
</dbReference>
<dbReference type="Gene3D" id="1.20.1220.20">
    <property type="entry name" value="Uncharcterised protein PF01724"/>
    <property type="match status" value="1"/>
</dbReference>
<proteinExistence type="predicted"/>
<reference evidence="1" key="1">
    <citation type="journal article" date="2020" name="mSystems">
        <title>Genome- and Community-Level Interaction Insights into Carbon Utilization and Element Cycling Functions of Hydrothermarchaeota in Hydrothermal Sediment.</title>
        <authorList>
            <person name="Zhou Z."/>
            <person name="Liu Y."/>
            <person name="Xu W."/>
            <person name="Pan J."/>
            <person name="Luo Z.H."/>
            <person name="Li M."/>
        </authorList>
    </citation>
    <scope>NUCLEOTIDE SEQUENCE [LARGE SCALE GENOMIC DNA]</scope>
    <source>
        <strain evidence="1">SpSt-114</strain>
    </source>
</reference>
<protein>
    <submittedName>
        <fullName evidence="1">DUF29 domain-containing protein</fullName>
    </submittedName>
</protein>
<dbReference type="PANTHER" id="PTHR34235">
    <property type="entry name" value="SLR1203 PROTEIN-RELATED"/>
    <property type="match status" value="1"/>
</dbReference>
<sequence length="171" mass="21201">METKTQNLKELYKKDFYLWVQENLRLLKNKEYDLVDWENLLEEIEDMGQRHYDAMVIYMAVIMEHLYKWENFRYSQDMGHDWIETIYTHRRKVARIFRKHPSLRAKAQEREVIQGAWEEGVYALIDWFKLPRNKALAQFYFKGRIPTEKDFPQECPYTFQQIMEYEPWLEE</sequence>
<dbReference type="AlphaFoldDB" id="A0A7C5WYM6"/>
<dbReference type="EMBL" id="DSAC01000043">
    <property type="protein sequence ID" value="HHO73692.1"/>
    <property type="molecule type" value="Genomic_DNA"/>
</dbReference>
<name>A0A7C5WYM6_9AQUI</name>
<evidence type="ECO:0000313" key="1">
    <source>
        <dbReference type="EMBL" id="HHO73692.1"/>
    </source>
</evidence>
<dbReference type="InterPro" id="IPR002636">
    <property type="entry name" value="DUF29"/>
</dbReference>
<comment type="caution">
    <text evidence="1">The sequence shown here is derived from an EMBL/GenBank/DDBJ whole genome shotgun (WGS) entry which is preliminary data.</text>
</comment>
<gene>
    <name evidence="1" type="ORF">ENN04_03545</name>
</gene>
<accession>A0A7C5WYM6</accession>